<sequence>MIPLAGWDSGRFIRHFGDPLVAPFGAGQSPNVSSGCVLDIPWEIIFWCWAVA</sequence>
<comment type="caution">
    <text evidence="1">The sequence shown here is derived from an EMBL/GenBank/DDBJ whole genome shotgun (WGS) entry which is preliminary data.</text>
</comment>
<keyword evidence="2" id="KW-1185">Reference proteome</keyword>
<dbReference type="EMBL" id="CAUOFW020001535">
    <property type="protein sequence ID" value="CAK9146054.1"/>
    <property type="molecule type" value="Genomic_DNA"/>
</dbReference>
<organism evidence="1 2">
    <name type="scientific">Ilex paraguariensis</name>
    <name type="common">yerba mate</name>
    <dbReference type="NCBI Taxonomy" id="185542"/>
    <lineage>
        <taxon>Eukaryota</taxon>
        <taxon>Viridiplantae</taxon>
        <taxon>Streptophyta</taxon>
        <taxon>Embryophyta</taxon>
        <taxon>Tracheophyta</taxon>
        <taxon>Spermatophyta</taxon>
        <taxon>Magnoliopsida</taxon>
        <taxon>eudicotyledons</taxon>
        <taxon>Gunneridae</taxon>
        <taxon>Pentapetalae</taxon>
        <taxon>asterids</taxon>
        <taxon>campanulids</taxon>
        <taxon>Aquifoliales</taxon>
        <taxon>Aquifoliaceae</taxon>
        <taxon>Ilex</taxon>
    </lineage>
</organism>
<proteinExistence type="predicted"/>
<accession>A0ABC8RM50</accession>
<evidence type="ECO:0000313" key="2">
    <source>
        <dbReference type="Proteomes" id="UP001642360"/>
    </source>
</evidence>
<name>A0ABC8RM50_9AQUA</name>
<gene>
    <name evidence="1" type="ORF">ILEXP_LOCUS13890</name>
</gene>
<evidence type="ECO:0000313" key="1">
    <source>
        <dbReference type="EMBL" id="CAK9146054.1"/>
    </source>
</evidence>
<protein>
    <submittedName>
        <fullName evidence="1">Uncharacterized protein</fullName>
    </submittedName>
</protein>
<feature type="non-terminal residue" evidence="1">
    <location>
        <position position="52"/>
    </location>
</feature>
<reference evidence="1 2" key="1">
    <citation type="submission" date="2024-02" db="EMBL/GenBank/DDBJ databases">
        <authorList>
            <person name="Vignale AGUSTIN F."/>
            <person name="Sosa J E."/>
            <person name="Modenutti C."/>
        </authorList>
    </citation>
    <scope>NUCLEOTIDE SEQUENCE [LARGE SCALE GENOMIC DNA]</scope>
</reference>
<dbReference type="AlphaFoldDB" id="A0ABC8RM50"/>
<dbReference type="Proteomes" id="UP001642360">
    <property type="component" value="Unassembled WGS sequence"/>
</dbReference>